<dbReference type="InterPro" id="IPR003316">
    <property type="entry name" value="E2F_WHTH_DNA-bd_dom"/>
</dbReference>
<organism evidence="10 11">
    <name type="scientific">Mesorhabditis spiculigera</name>
    <dbReference type="NCBI Taxonomy" id="96644"/>
    <lineage>
        <taxon>Eukaryota</taxon>
        <taxon>Metazoa</taxon>
        <taxon>Ecdysozoa</taxon>
        <taxon>Nematoda</taxon>
        <taxon>Chromadorea</taxon>
        <taxon>Rhabditida</taxon>
        <taxon>Rhabditina</taxon>
        <taxon>Rhabditomorpha</taxon>
        <taxon>Rhabditoidea</taxon>
        <taxon>Rhabditidae</taxon>
        <taxon>Mesorhabditinae</taxon>
        <taxon>Mesorhabditis</taxon>
    </lineage>
</organism>
<dbReference type="Gene3D" id="1.10.10.10">
    <property type="entry name" value="Winged helix-like DNA-binding domain superfamily/Winged helix DNA-binding domain"/>
    <property type="match status" value="1"/>
</dbReference>
<dbReference type="Pfam" id="PF02319">
    <property type="entry name" value="WHD_E2F_TDP"/>
    <property type="match status" value="1"/>
</dbReference>
<dbReference type="PANTHER" id="PTHR12548:SF9">
    <property type="entry name" value="TRANSCRIPTION FACTOR DP"/>
    <property type="match status" value="1"/>
</dbReference>
<dbReference type="InterPro" id="IPR036390">
    <property type="entry name" value="WH_DNA-bd_sf"/>
</dbReference>
<dbReference type="PROSITE" id="PS50003">
    <property type="entry name" value="PH_DOMAIN"/>
    <property type="match status" value="1"/>
</dbReference>
<accession>A0AA36GA68</accession>
<dbReference type="InterPro" id="IPR011993">
    <property type="entry name" value="PH-like_dom_sf"/>
</dbReference>
<dbReference type="GO" id="GO:0000977">
    <property type="term" value="F:RNA polymerase II transcription regulatory region sequence-specific DNA binding"/>
    <property type="evidence" value="ECO:0007669"/>
    <property type="project" value="TreeGrafter"/>
</dbReference>
<feature type="region of interest" description="Disordered" evidence="8">
    <location>
        <begin position="184"/>
        <end position="210"/>
    </location>
</feature>
<evidence type="ECO:0000256" key="7">
    <source>
        <dbReference type="RuleBase" id="RU003796"/>
    </source>
</evidence>
<evidence type="ECO:0000256" key="4">
    <source>
        <dbReference type="ARBA" id="ARBA00023125"/>
    </source>
</evidence>
<keyword evidence="4 7" id="KW-0238">DNA-binding</keyword>
<dbReference type="Pfam" id="PF08781">
    <property type="entry name" value="DP"/>
    <property type="match status" value="1"/>
</dbReference>
<dbReference type="SUPFAM" id="SSF144074">
    <property type="entry name" value="E2F-DP heterodimerization region"/>
    <property type="match status" value="1"/>
</dbReference>
<protein>
    <recommendedName>
        <fullName evidence="9">PH domain-containing protein</fullName>
    </recommendedName>
</protein>
<dbReference type="GO" id="GO:0000981">
    <property type="term" value="F:DNA-binding transcription factor activity, RNA polymerase II-specific"/>
    <property type="evidence" value="ECO:0007669"/>
    <property type="project" value="TreeGrafter"/>
</dbReference>
<dbReference type="SMART" id="SM01138">
    <property type="entry name" value="DP"/>
    <property type="match status" value="1"/>
</dbReference>
<reference evidence="10" key="1">
    <citation type="submission" date="2023-06" db="EMBL/GenBank/DDBJ databases">
        <authorList>
            <person name="Delattre M."/>
        </authorList>
    </citation>
    <scope>NUCLEOTIDE SEQUENCE</scope>
    <source>
        <strain evidence="10">AF72</strain>
    </source>
</reference>
<dbReference type="GO" id="GO:0005634">
    <property type="term" value="C:nucleus"/>
    <property type="evidence" value="ECO:0007669"/>
    <property type="project" value="UniProtKB-SubCell"/>
</dbReference>
<dbReference type="EMBL" id="CATQJA010002662">
    <property type="protein sequence ID" value="CAJ0581221.1"/>
    <property type="molecule type" value="Genomic_DNA"/>
</dbReference>
<keyword evidence="5 7" id="KW-0804">Transcription</keyword>
<evidence type="ECO:0000256" key="3">
    <source>
        <dbReference type="ARBA" id="ARBA00023015"/>
    </source>
</evidence>
<comment type="similarity">
    <text evidence="2 7">Belongs to the E2F/DP family.</text>
</comment>
<evidence type="ECO:0000256" key="2">
    <source>
        <dbReference type="ARBA" id="ARBA00010940"/>
    </source>
</evidence>
<dbReference type="InterPro" id="IPR015648">
    <property type="entry name" value="Transcrpt_fac_DP"/>
</dbReference>
<dbReference type="SUPFAM" id="SSF46785">
    <property type="entry name" value="Winged helix' DNA-binding domain"/>
    <property type="match status" value="1"/>
</dbReference>
<dbReference type="SUPFAM" id="SSF50729">
    <property type="entry name" value="PH domain-like"/>
    <property type="match status" value="1"/>
</dbReference>
<feature type="region of interest" description="Disordered" evidence="8">
    <location>
        <begin position="658"/>
        <end position="690"/>
    </location>
</feature>
<dbReference type="InterPro" id="IPR014889">
    <property type="entry name" value="Transc_factor_DP_C"/>
</dbReference>
<feature type="non-terminal residue" evidence="10">
    <location>
        <position position="1"/>
    </location>
</feature>
<dbReference type="InterPro" id="IPR037241">
    <property type="entry name" value="E2F-DP_heterodim"/>
</dbReference>
<evidence type="ECO:0000256" key="5">
    <source>
        <dbReference type="ARBA" id="ARBA00023163"/>
    </source>
</evidence>
<proteinExistence type="inferred from homology"/>
<dbReference type="InterPro" id="IPR036388">
    <property type="entry name" value="WH-like_DNA-bd_sf"/>
</dbReference>
<sequence>MLGNAKSLIRLAMDPGFETKFSGPVEVQQELKWRAGWAVLKANMFFVFERTGTEKNDAVPPFLLLIIEDCFVELGDDNMLGKEFTFKINYKTTGKSYTLCSDSFKSLGKWVSLLTITPTEYISITTQSFQQSGMDEAEHKPLGDGLAAFKPSPNKVYATLDPVYPMPDDVGDLKNVAYSYDENGERRQDSLDEASNDIPEPECSNGSNPARRALNLDEIRSDSVTDFSDLLIPSGGVRYQYQTVNQHRNSYYRQDSDPGLENISEIYVADNFFQETVMPANHSGWYRQKTIGNSVIMRTPCKDSGNTNQLLLPQDNPKEYEAMSGATYEEFFAVNQATEGGLPDDDTVILDESKSGIELLSLAAESLPIDEPRDQFGGTLLLNTLGRNSVRKNEALDADSYGSEDECQIPCKKKKKKKPDQKDRDSSKSLKLFASKVRDKVQRKGVTTYAEVAEELVQEYFDSVPMESIEKRASDGKNIRRRVYDALNVLIALRLIKRDKKTIVWANVDSTRVDYPSEEIHALREIVQHRQKIIGEMLSEIVSTKSLCERNATYEQVHGVPHSDDVITMPFALLLANPKYGYRCRVDTNQQDAVCQFGAAAKVVTDNEVMERLGHTYGINGEGIDDADLPKIKSYLPPFIHDILPKFLRFKTEPNERFVVPQHPAPKPARANAGRRQKHKPVVEQDSASAVKNLKPNFQKVIKIDPDAPGPSARLC</sequence>
<feature type="domain" description="PH" evidence="9">
    <location>
        <begin position="18"/>
        <end position="119"/>
    </location>
</feature>
<dbReference type="FunFam" id="1.10.10.10:FF:000360">
    <property type="entry name" value="Transcription factor Dp-1, a"/>
    <property type="match status" value="1"/>
</dbReference>
<dbReference type="PANTHER" id="PTHR12548">
    <property type="entry name" value="TRANSCRIPTION FACTOR DP"/>
    <property type="match status" value="1"/>
</dbReference>
<evidence type="ECO:0000313" key="10">
    <source>
        <dbReference type="EMBL" id="CAJ0581221.1"/>
    </source>
</evidence>
<comment type="caution">
    <text evidence="10">The sequence shown here is derived from an EMBL/GenBank/DDBJ whole genome shotgun (WGS) entry which is preliminary data.</text>
</comment>
<dbReference type="Proteomes" id="UP001177023">
    <property type="component" value="Unassembled WGS sequence"/>
</dbReference>
<keyword evidence="6 7" id="KW-0539">Nucleus</keyword>
<dbReference type="GO" id="GO:0005667">
    <property type="term" value="C:transcription regulator complex"/>
    <property type="evidence" value="ECO:0007669"/>
    <property type="project" value="InterPro"/>
</dbReference>
<dbReference type="SMART" id="SM01372">
    <property type="entry name" value="E2F_TDP"/>
    <property type="match status" value="1"/>
</dbReference>
<keyword evidence="11" id="KW-1185">Reference proteome</keyword>
<evidence type="ECO:0000256" key="6">
    <source>
        <dbReference type="ARBA" id="ARBA00023242"/>
    </source>
</evidence>
<dbReference type="Gene3D" id="1.20.140.80">
    <property type="entry name" value="Transcription factor DP"/>
    <property type="match status" value="1"/>
</dbReference>
<evidence type="ECO:0000259" key="9">
    <source>
        <dbReference type="PROSITE" id="PS50003"/>
    </source>
</evidence>
<keyword evidence="3 7" id="KW-0805">Transcription regulation</keyword>
<dbReference type="Gene3D" id="2.30.29.30">
    <property type="entry name" value="Pleckstrin-homology domain (PH domain)/Phosphotyrosine-binding domain (PTB)"/>
    <property type="match status" value="1"/>
</dbReference>
<dbReference type="InterPro" id="IPR038168">
    <property type="entry name" value="TF_DP_C_sf"/>
</dbReference>
<comment type="subcellular location">
    <subcellularLocation>
        <location evidence="1 7">Nucleus</location>
    </subcellularLocation>
</comment>
<evidence type="ECO:0000256" key="8">
    <source>
        <dbReference type="SAM" id="MobiDB-lite"/>
    </source>
</evidence>
<dbReference type="GO" id="GO:0051726">
    <property type="term" value="P:regulation of cell cycle"/>
    <property type="evidence" value="ECO:0007669"/>
    <property type="project" value="InterPro"/>
</dbReference>
<name>A0AA36GA68_9BILA</name>
<dbReference type="AlphaFoldDB" id="A0AA36GA68"/>
<evidence type="ECO:0000313" key="11">
    <source>
        <dbReference type="Proteomes" id="UP001177023"/>
    </source>
</evidence>
<evidence type="ECO:0000256" key="1">
    <source>
        <dbReference type="ARBA" id="ARBA00004123"/>
    </source>
</evidence>
<gene>
    <name evidence="10" type="ORF">MSPICULIGERA_LOCUS19387</name>
</gene>
<dbReference type="InterPro" id="IPR001849">
    <property type="entry name" value="PH_domain"/>
</dbReference>